<organism evidence="1 2">
    <name type="scientific">Aspergillus fijiensis CBS 313.89</name>
    <dbReference type="NCBI Taxonomy" id="1448319"/>
    <lineage>
        <taxon>Eukaryota</taxon>
        <taxon>Fungi</taxon>
        <taxon>Dikarya</taxon>
        <taxon>Ascomycota</taxon>
        <taxon>Pezizomycotina</taxon>
        <taxon>Eurotiomycetes</taxon>
        <taxon>Eurotiomycetidae</taxon>
        <taxon>Eurotiales</taxon>
        <taxon>Aspergillaceae</taxon>
        <taxon>Aspergillus</taxon>
    </lineage>
</organism>
<evidence type="ECO:0000313" key="1">
    <source>
        <dbReference type="EMBL" id="RAK73426.1"/>
    </source>
</evidence>
<protein>
    <submittedName>
        <fullName evidence="1">Uncharacterized protein</fullName>
    </submittedName>
</protein>
<dbReference type="Proteomes" id="UP000249789">
    <property type="component" value="Unassembled WGS sequence"/>
</dbReference>
<reference evidence="1 2" key="1">
    <citation type="submission" date="2018-02" db="EMBL/GenBank/DDBJ databases">
        <title>The genomes of Aspergillus section Nigri reveals drivers in fungal speciation.</title>
        <authorList>
            <consortium name="DOE Joint Genome Institute"/>
            <person name="Vesth T.C."/>
            <person name="Nybo J."/>
            <person name="Theobald S."/>
            <person name="Brandl J."/>
            <person name="Frisvad J.C."/>
            <person name="Nielsen K.F."/>
            <person name="Lyhne E.K."/>
            <person name="Kogle M.E."/>
            <person name="Kuo A."/>
            <person name="Riley R."/>
            <person name="Clum A."/>
            <person name="Nolan M."/>
            <person name="Lipzen A."/>
            <person name="Salamov A."/>
            <person name="Henrissat B."/>
            <person name="Wiebenga A."/>
            <person name="De vries R.P."/>
            <person name="Grigoriev I.V."/>
            <person name="Mortensen U.H."/>
            <person name="Andersen M.R."/>
            <person name="Baker S.E."/>
        </authorList>
    </citation>
    <scope>NUCLEOTIDE SEQUENCE [LARGE SCALE GENOMIC DNA]</scope>
    <source>
        <strain evidence="1 2">CBS 313.89</strain>
    </source>
</reference>
<evidence type="ECO:0000313" key="2">
    <source>
        <dbReference type="Proteomes" id="UP000249789"/>
    </source>
</evidence>
<gene>
    <name evidence="1" type="ORF">BO72DRAFT_244212</name>
</gene>
<sequence length="149" mass="16985">MWPPCPSICQCFLFPILYNMTLFDGVSSGGDEQVKSDSSTDNWRDSPLTGVFELFLFTLLSLLPCSKILCFSSLRKKTKGPMLGGSLDDDAGRRWRAAGRGAISFIRFLHMKKAMNKTNSRSFIHSFFGRLYLPWNRLLDWTGTSVYYM</sequence>
<proteinExistence type="predicted"/>
<accession>A0A8G1VVQ6</accession>
<dbReference type="VEuPathDB" id="FungiDB:BO72DRAFT_244212"/>
<name>A0A8G1VVQ6_9EURO</name>
<dbReference type="GeneID" id="63857286"/>
<keyword evidence="2" id="KW-1185">Reference proteome</keyword>
<dbReference type="EMBL" id="KZ824680">
    <property type="protein sequence ID" value="RAK73426.1"/>
    <property type="molecule type" value="Genomic_DNA"/>
</dbReference>
<dbReference type="AlphaFoldDB" id="A0A8G1VVQ6"/>
<dbReference type="RefSeq" id="XP_040797436.1">
    <property type="nucleotide sequence ID" value="XM_040939953.1"/>
</dbReference>